<dbReference type="RefSeq" id="WP_066893514.1">
    <property type="nucleotide sequence ID" value="NZ_LZDN01000023.1"/>
</dbReference>
<sequence length="97" mass="11192">MDYTNFNMRLDNNLRGRAYPVLEQYGLTPSQAVRMFFNQIAQTGKVPLSFDWADNQVLTPKAVAQLRQTEQEFANGEFERFEDLDELNQAMAEIARG</sequence>
<evidence type="ECO:0000256" key="1">
    <source>
        <dbReference type="ARBA" id="ARBA00010562"/>
    </source>
</evidence>
<organism evidence="3 4">
    <name type="scientific">Moraxella nonliquefaciens</name>
    <dbReference type="NCBI Taxonomy" id="478"/>
    <lineage>
        <taxon>Bacteria</taxon>
        <taxon>Pseudomonadati</taxon>
        <taxon>Pseudomonadota</taxon>
        <taxon>Gammaproteobacteria</taxon>
        <taxon>Moraxellales</taxon>
        <taxon>Moraxellaceae</taxon>
        <taxon>Moraxella</taxon>
    </lineage>
</organism>
<proteinExistence type="inferred from homology"/>
<dbReference type="InterPro" id="IPR007337">
    <property type="entry name" value="RelB/DinJ"/>
</dbReference>
<dbReference type="NCBIfam" id="TIGR02384">
    <property type="entry name" value="RelB_DinJ"/>
    <property type="match status" value="1"/>
</dbReference>
<dbReference type="EMBL" id="LZDN01000023">
    <property type="protein sequence ID" value="OBX49953.1"/>
    <property type="molecule type" value="Genomic_DNA"/>
</dbReference>
<dbReference type="GO" id="GO:0006355">
    <property type="term" value="P:regulation of DNA-templated transcription"/>
    <property type="evidence" value="ECO:0007669"/>
    <property type="project" value="InterPro"/>
</dbReference>
<dbReference type="PANTHER" id="PTHR38781">
    <property type="entry name" value="ANTITOXIN DINJ-RELATED"/>
    <property type="match status" value="1"/>
</dbReference>
<evidence type="ECO:0000313" key="3">
    <source>
        <dbReference type="EMBL" id="OBX49953.1"/>
    </source>
</evidence>
<dbReference type="PANTHER" id="PTHR38781:SF1">
    <property type="entry name" value="ANTITOXIN DINJ-RELATED"/>
    <property type="match status" value="1"/>
</dbReference>
<gene>
    <name evidence="3" type="ORF">A9Z60_03070</name>
</gene>
<keyword evidence="2" id="KW-1277">Toxin-antitoxin system</keyword>
<comment type="caution">
    <text evidence="3">The sequence shown here is derived from an EMBL/GenBank/DDBJ whole genome shotgun (WGS) entry which is preliminary data.</text>
</comment>
<evidence type="ECO:0000313" key="4">
    <source>
        <dbReference type="Proteomes" id="UP000092671"/>
    </source>
</evidence>
<accession>A0A1B8PJ18</accession>
<dbReference type="Proteomes" id="UP000092671">
    <property type="component" value="Unassembled WGS sequence"/>
</dbReference>
<protein>
    <submittedName>
        <fullName evidence="3">Addiction module antitoxin</fullName>
    </submittedName>
</protein>
<dbReference type="GO" id="GO:0006351">
    <property type="term" value="P:DNA-templated transcription"/>
    <property type="evidence" value="ECO:0007669"/>
    <property type="project" value="TreeGrafter"/>
</dbReference>
<comment type="similarity">
    <text evidence="1">Belongs to the RelB/DinJ antitoxin family.</text>
</comment>
<name>A0A1B8PJ18_MORNO</name>
<reference evidence="3 4" key="1">
    <citation type="submission" date="2016-06" db="EMBL/GenBank/DDBJ databases">
        <title>Draft genome of Moraxella nonliquefaciens CCUG 60284.</title>
        <authorList>
            <person name="Salva-Serra F."/>
            <person name="Engstrom-Jakobsson H."/>
            <person name="Thorell K."/>
            <person name="Gonzales-Siles L."/>
            <person name="Karlsson R."/>
            <person name="Boulund F."/>
            <person name="Engstrand L."/>
            <person name="Kristiansson E."/>
            <person name="Moore E."/>
        </authorList>
    </citation>
    <scope>NUCLEOTIDE SEQUENCE [LARGE SCALE GENOMIC DNA]</scope>
    <source>
        <strain evidence="3 4">CCUG 60284</strain>
    </source>
</reference>
<dbReference type="InterPro" id="IPR013321">
    <property type="entry name" value="Arc_rbn_hlx_hlx"/>
</dbReference>
<dbReference type="AlphaFoldDB" id="A0A1B8PJ18"/>
<evidence type="ECO:0000256" key="2">
    <source>
        <dbReference type="ARBA" id="ARBA00022649"/>
    </source>
</evidence>
<dbReference type="Pfam" id="PF04221">
    <property type="entry name" value="RelB"/>
    <property type="match status" value="1"/>
</dbReference>
<dbReference type="OrthoDB" id="8613542at2"/>
<dbReference type="Gene3D" id="1.10.1220.10">
    <property type="entry name" value="Met repressor-like"/>
    <property type="match status" value="1"/>
</dbReference>